<comment type="caution">
    <text evidence="2">The sequence shown here is derived from an EMBL/GenBank/DDBJ whole genome shotgun (WGS) entry which is preliminary data.</text>
</comment>
<accession>A0ABP7MD32</accession>
<proteinExistence type="predicted"/>
<evidence type="ECO:0000313" key="3">
    <source>
        <dbReference type="Proteomes" id="UP001501565"/>
    </source>
</evidence>
<organism evidence="2 3">
    <name type="scientific">Litoribacillus peritrichatus</name>
    <dbReference type="NCBI Taxonomy" id="718191"/>
    <lineage>
        <taxon>Bacteria</taxon>
        <taxon>Pseudomonadati</taxon>
        <taxon>Pseudomonadota</taxon>
        <taxon>Gammaproteobacteria</taxon>
        <taxon>Oceanospirillales</taxon>
        <taxon>Oceanospirillaceae</taxon>
        <taxon>Litoribacillus</taxon>
    </lineage>
</organism>
<gene>
    <name evidence="2" type="ORF">GCM10022277_10810</name>
</gene>
<dbReference type="EMBL" id="BAABBN010000004">
    <property type="protein sequence ID" value="GAA3917620.1"/>
    <property type="molecule type" value="Genomic_DNA"/>
</dbReference>
<keyword evidence="1" id="KW-0732">Signal</keyword>
<reference evidence="3" key="1">
    <citation type="journal article" date="2019" name="Int. J. Syst. Evol. Microbiol.">
        <title>The Global Catalogue of Microorganisms (GCM) 10K type strain sequencing project: providing services to taxonomists for standard genome sequencing and annotation.</title>
        <authorList>
            <consortium name="The Broad Institute Genomics Platform"/>
            <consortium name="The Broad Institute Genome Sequencing Center for Infectious Disease"/>
            <person name="Wu L."/>
            <person name="Ma J."/>
        </authorList>
    </citation>
    <scope>NUCLEOTIDE SEQUENCE [LARGE SCALE GENOMIC DNA]</scope>
    <source>
        <strain evidence="3">JCM 17551</strain>
    </source>
</reference>
<dbReference type="RefSeq" id="WP_344796260.1">
    <property type="nucleotide sequence ID" value="NZ_BAABBN010000004.1"/>
</dbReference>
<feature type="chain" id="PRO_5047161821" evidence="1">
    <location>
        <begin position="27"/>
        <end position="314"/>
    </location>
</feature>
<protein>
    <submittedName>
        <fullName evidence="2">Uncharacterized protein</fullName>
    </submittedName>
</protein>
<feature type="signal peptide" evidence="1">
    <location>
        <begin position="1"/>
        <end position="26"/>
    </location>
</feature>
<keyword evidence="3" id="KW-1185">Reference proteome</keyword>
<dbReference type="Proteomes" id="UP001501565">
    <property type="component" value="Unassembled WGS sequence"/>
</dbReference>
<evidence type="ECO:0000313" key="2">
    <source>
        <dbReference type="EMBL" id="GAA3917620.1"/>
    </source>
</evidence>
<evidence type="ECO:0000256" key="1">
    <source>
        <dbReference type="SAM" id="SignalP"/>
    </source>
</evidence>
<name>A0ABP7MD32_9GAMM</name>
<sequence>MQFLKKALTLATTAAIAISVTGTANASKTTKIQGYVSHGVNIYNGERIADYSNASPMVPWLNPSPLIDEVRAYDEANNTAAVITGDTNKQSLIATSDTFFNFMNPNGIIDPALVNTPIGNIGSNYFGFQAPEDRIIPEAFPMPGAAPSVYFAKPVNATPTVEQWNKISGLISVREKRNGNFKVKVTIKNGLPNGLYTLWDVGATNPLTENEQGYAVPMGGLPNVMVTDAKGCAYAEIEMPYSIVRECKEGAQSCSSYINAVYHWDQQVYGASPGETFLGLPAGVLAANQLTWPTSGDVLLDPPTRVPFNIHGCY</sequence>